<gene>
    <name evidence="4" type="ORF">MAR_029827</name>
</gene>
<evidence type="ECO:0000313" key="4">
    <source>
        <dbReference type="EMBL" id="WAQ97137.1"/>
    </source>
</evidence>
<dbReference type="Proteomes" id="UP001164746">
    <property type="component" value="Chromosome 2"/>
</dbReference>
<dbReference type="Pfam" id="PF10193">
    <property type="entry name" value="Telomere_reg-2"/>
    <property type="match status" value="1"/>
</dbReference>
<dbReference type="InterPro" id="IPR051970">
    <property type="entry name" value="TEL2_Regulation"/>
</dbReference>
<dbReference type="InterPro" id="IPR019337">
    <property type="entry name" value="Telomere_length_regulation_dom"/>
</dbReference>
<dbReference type="InterPro" id="IPR016024">
    <property type="entry name" value="ARM-type_fold"/>
</dbReference>
<name>A0ABY7DHJ1_MYAAR</name>
<evidence type="ECO:0000313" key="5">
    <source>
        <dbReference type="Proteomes" id="UP001164746"/>
    </source>
</evidence>
<protein>
    <submittedName>
        <fullName evidence="4">TELO2-like protein</fullName>
    </submittedName>
</protein>
<dbReference type="Gene3D" id="1.25.40.720">
    <property type="entry name" value="Telomere length regulation protein 2, C-terminal domain"/>
    <property type="match status" value="2"/>
</dbReference>
<proteinExistence type="inferred from homology"/>
<feature type="compositionally biased region" description="Acidic residues" evidence="2">
    <location>
        <begin position="450"/>
        <end position="460"/>
    </location>
</feature>
<dbReference type="SUPFAM" id="SSF48371">
    <property type="entry name" value="ARM repeat"/>
    <property type="match status" value="1"/>
</dbReference>
<dbReference type="PANTHER" id="PTHR15830:SF10">
    <property type="entry name" value="TELOMERE LENGTH REGULATION PROTEIN TEL2 HOMOLOG"/>
    <property type="match status" value="1"/>
</dbReference>
<organism evidence="4 5">
    <name type="scientific">Mya arenaria</name>
    <name type="common">Soft-shell clam</name>
    <dbReference type="NCBI Taxonomy" id="6604"/>
    <lineage>
        <taxon>Eukaryota</taxon>
        <taxon>Metazoa</taxon>
        <taxon>Spiralia</taxon>
        <taxon>Lophotrochozoa</taxon>
        <taxon>Mollusca</taxon>
        <taxon>Bivalvia</taxon>
        <taxon>Autobranchia</taxon>
        <taxon>Heteroconchia</taxon>
        <taxon>Euheterodonta</taxon>
        <taxon>Imparidentia</taxon>
        <taxon>Neoheterodontei</taxon>
        <taxon>Myida</taxon>
        <taxon>Myoidea</taxon>
        <taxon>Myidae</taxon>
        <taxon>Mya</taxon>
    </lineage>
</organism>
<evidence type="ECO:0000259" key="3">
    <source>
        <dbReference type="Pfam" id="PF10193"/>
    </source>
</evidence>
<feature type="region of interest" description="Disordered" evidence="2">
    <location>
        <begin position="587"/>
        <end position="615"/>
    </location>
</feature>
<evidence type="ECO:0000256" key="1">
    <source>
        <dbReference type="ARBA" id="ARBA00006133"/>
    </source>
</evidence>
<reference evidence="4" key="1">
    <citation type="submission" date="2022-11" db="EMBL/GenBank/DDBJ databases">
        <title>Centuries of genome instability and evolution in soft-shell clam transmissible cancer (bioRxiv).</title>
        <authorList>
            <person name="Hart S.F.M."/>
            <person name="Yonemitsu M.A."/>
            <person name="Giersch R.M."/>
            <person name="Beal B.F."/>
            <person name="Arriagada G."/>
            <person name="Davis B.W."/>
            <person name="Ostrander E.A."/>
            <person name="Goff S.P."/>
            <person name="Metzger M.J."/>
        </authorList>
    </citation>
    <scope>NUCLEOTIDE SEQUENCE</scope>
    <source>
        <strain evidence="4">MELC-2E11</strain>
        <tissue evidence="4">Siphon/mantle</tissue>
    </source>
</reference>
<sequence>MSSAVYIRRTVREIQNKLRNVKSKDDYLSCLRLICQYIPLKKSDSKNENLDKKPIDDENQEIFLKTHYIQMCKFLLDIISIENVGQLSHSEFSQYFLHIFLDGSCENAFLILMDTIAITSPGYKLNKCILLLEEFLKAHKVASILFEQSGLNKVTSCSMFEWKRQGRMLQWESMIVELASVPEKMANKLKTEVSEIFQQQHYIPLLISDILLTLGTACRHIRLSRDCSLEFVSHLIGKLCLCGYADQFWRLVLRQTMLLVRKDFIWSQVMETVVTRVPDRCMESVLVPLMLKELVQVWGDESAMRHTSYEQHVYLTQALVISIAFLTESLKHEHKDELLRYLLVSVQNHLGFSDGKVRRLGMLVGEIVTRRLEPDGPELRFEVEEDEEVKALKSLLDIPTDPFIDDLTDELCMMLSERGTEVALSGLEEMVSPSEKHVPTPPVTQPDPPSDLDSDDDLEPYDMSHDTDKVKVRQPKYIRDCMEDLIGNEGPERVEQALKAAEGLIRGKPYGVAEVSVEFTKVLVHLADEYSLPDFRTIRFSTLVALAVTAPEQVASYLSEQFYDKNYNIRQRLDIIEVLGTAAQELSRPTDPAAKGDNLPKPKVQELTASSTEPESWQDVVQRRIESKTRRFGQGRSKPEATPMENRFAPVAGHFFYPLMGNFDRPENTFDLMGEDCYVLGRLMYTLGIVMYAAANSPPARQMASALLEFIWVLRFHGDSKVRQGLLFAVSMIYLSVPPHVLLNDLQQEVFESKNWLEDVIDKDVNVQCKTLAVQALVLLENIIKQD</sequence>
<feature type="domain" description="Telomere length regulation protein conserved" evidence="3">
    <location>
        <begin position="475"/>
        <end position="583"/>
    </location>
</feature>
<evidence type="ECO:0000256" key="2">
    <source>
        <dbReference type="SAM" id="MobiDB-lite"/>
    </source>
</evidence>
<dbReference type="PANTHER" id="PTHR15830">
    <property type="entry name" value="TELOMERE LENGTH REGULATION PROTEIN TEL2 FAMILY MEMBER"/>
    <property type="match status" value="1"/>
</dbReference>
<dbReference type="EMBL" id="CP111013">
    <property type="protein sequence ID" value="WAQ97137.1"/>
    <property type="molecule type" value="Genomic_DNA"/>
</dbReference>
<keyword evidence="5" id="KW-1185">Reference proteome</keyword>
<comment type="similarity">
    <text evidence="1">Belongs to the TEL2 family.</text>
</comment>
<feature type="compositionally biased region" description="Pro residues" evidence="2">
    <location>
        <begin position="439"/>
        <end position="449"/>
    </location>
</feature>
<feature type="region of interest" description="Disordered" evidence="2">
    <location>
        <begin position="430"/>
        <end position="466"/>
    </location>
</feature>
<accession>A0ABY7DHJ1</accession>
<dbReference type="InterPro" id="IPR038528">
    <property type="entry name" value="TEL2_C_sf"/>
</dbReference>